<evidence type="ECO:0000313" key="3">
    <source>
        <dbReference type="Proteomes" id="UP001500416"/>
    </source>
</evidence>
<evidence type="ECO:0000256" key="1">
    <source>
        <dbReference type="SAM" id="MobiDB-lite"/>
    </source>
</evidence>
<name>A0ABP3E332_9PSEU</name>
<comment type="caution">
    <text evidence="2">The sequence shown here is derived from an EMBL/GenBank/DDBJ whole genome shotgun (WGS) entry which is preliminary data.</text>
</comment>
<dbReference type="Proteomes" id="UP001500416">
    <property type="component" value="Unassembled WGS sequence"/>
</dbReference>
<sequence>MRVTAVARRTTSDSVEVPESCGREGAVTEPHESFPLPGVDLQRPSDARVYDYLLGGTANWAVDREFADRALAGFPELRDIARANRQFLQRAVRYLVLRGVRQFIDIGSGVPNSGHTHQVADEVAPGATRVVYVDNEPVAVSHSRILVEDNGDAARHAVVHADLRDPDTVWREVGETGVLDLTRPVALLVVAVLHVHQPGADNHDLAPSAIARYRALIAPGSHLVLSHVTDDGVPETIRRKLARLKQRCDACGSPVVWRSRAEIESLFGKLRLVEPGLTWTPQWRPDHVGPNTRTTRFDTPAGAAVLAAVGVR</sequence>
<evidence type="ECO:0000313" key="2">
    <source>
        <dbReference type="EMBL" id="GAA0251127.1"/>
    </source>
</evidence>
<feature type="region of interest" description="Disordered" evidence="1">
    <location>
        <begin position="1"/>
        <end position="40"/>
    </location>
</feature>
<dbReference type="PIRSF" id="PIRSF017393">
    <property type="entry name" value="MTase_SAV2177"/>
    <property type="match status" value="1"/>
</dbReference>
<dbReference type="Pfam" id="PF04672">
    <property type="entry name" value="Methyltransf_19"/>
    <property type="match status" value="1"/>
</dbReference>
<proteinExistence type="predicted"/>
<dbReference type="InterPro" id="IPR029063">
    <property type="entry name" value="SAM-dependent_MTases_sf"/>
</dbReference>
<keyword evidence="2" id="KW-0808">Transferase</keyword>
<keyword evidence="3" id="KW-1185">Reference proteome</keyword>
<dbReference type="EMBL" id="BAAABU010000019">
    <property type="protein sequence ID" value="GAA0251127.1"/>
    <property type="molecule type" value="Genomic_DNA"/>
</dbReference>
<gene>
    <name evidence="2" type="ORF">GCM10010492_59280</name>
</gene>
<protein>
    <submittedName>
        <fullName evidence="2">SAM-dependent methyltransferase</fullName>
    </submittedName>
</protein>
<organism evidence="2 3">
    <name type="scientific">Saccharothrix mutabilis subsp. mutabilis</name>
    <dbReference type="NCBI Taxonomy" id="66855"/>
    <lineage>
        <taxon>Bacteria</taxon>
        <taxon>Bacillati</taxon>
        <taxon>Actinomycetota</taxon>
        <taxon>Actinomycetes</taxon>
        <taxon>Pseudonocardiales</taxon>
        <taxon>Pseudonocardiaceae</taxon>
        <taxon>Saccharothrix</taxon>
    </lineage>
</organism>
<keyword evidence="2" id="KW-0489">Methyltransferase</keyword>
<reference evidence="3" key="1">
    <citation type="journal article" date="2019" name="Int. J. Syst. Evol. Microbiol.">
        <title>The Global Catalogue of Microorganisms (GCM) 10K type strain sequencing project: providing services to taxonomists for standard genome sequencing and annotation.</title>
        <authorList>
            <consortium name="The Broad Institute Genomics Platform"/>
            <consortium name="The Broad Institute Genome Sequencing Center for Infectious Disease"/>
            <person name="Wu L."/>
            <person name="Ma J."/>
        </authorList>
    </citation>
    <scope>NUCLEOTIDE SEQUENCE [LARGE SCALE GENOMIC DNA]</scope>
    <source>
        <strain evidence="3">JCM 3380</strain>
    </source>
</reference>
<dbReference type="GO" id="GO:0008168">
    <property type="term" value="F:methyltransferase activity"/>
    <property type="evidence" value="ECO:0007669"/>
    <property type="project" value="UniProtKB-KW"/>
</dbReference>
<accession>A0ABP3E332</accession>
<dbReference type="SUPFAM" id="SSF53335">
    <property type="entry name" value="S-adenosyl-L-methionine-dependent methyltransferases"/>
    <property type="match status" value="1"/>
</dbReference>
<dbReference type="InterPro" id="IPR006764">
    <property type="entry name" value="SAM_dep_MeTrfase_SAV2177_type"/>
</dbReference>
<dbReference type="Gene3D" id="3.40.50.150">
    <property type="entry name" value="Vaccinia Virus protein VP39"/>
    <property type="match status" value="1"/>
</dbReference>
<dbReference type="GO" id="GO:0032259">
    <property type="term" value="P:methylation"/>
    <property type="evidence" value="ECO:0007669"/>
    <property type="project" value="UniProtKB-KW"/>
</dbReference>